<organism evidence="2 3">
    <name type="scientific">Symbiobacterium thermophilum</name>
    <dbReference type="NCBI Taxonomy" id="2734"/>
    <lineage>
        <taxon>Bacteria</taxon>
        <taxon>Bacillati</taxon>
        <taxon>Bacillota</taxon>
        <taxon>Clostridia</taxon>
        <taxon>Eubacteriales</taxon>
        <taxon>Symbiobacteriaceae</taxon>
        <taxon>Symbiobacterium</taxon>
    </lineage>
</organism>
<evidence type="ECO:0008006" key="4">
    <source>
        <dbReference type="Google" id="ProtNLM"/>
    </source>
</evidence>
<dbReference type="AlphaFoldDB" id="A0A1Y2T2K9"/>
<evidence type="ECO:0000313" key="3">
    <source>
        <dbReference type="Proteomes" id="UP000194267"/>
    </source>
</evidence>
<reference evidence="3" key="1">
    <citation type="submission" date="2016-04" db="EMBL/GenBank/DDBJ databases">
        <authorList>
            <person name="Antunes L.P."/>
            <person name="Martins L.F."/>
            <person name="Pereira R.V."/>
            <person name="Thomas A.M."/>
            <person name="Barbosa D."/>
            <person name="Nascimento L."/>
            <person name="Silva G.M."/>
            <person name="Condomitti G.W."/>
            <person name="Digiampietri L.A."/>
            <person name="Lombardi K.C."/>
            <person name="Ramos P.L."/>
            <person name="Quaggio R.B."/>
            <person name="Oliveira J.C."/>
            <person name="Pascon R.C."/>
            <person name="Cruz J.B."/>
            <person name="Silva A.M."/>
            <person name="Setubal J.C."/>
        </authorList>
    </citation>
    <scope>NUCLEOTIDE SEQUENCE [LARGE SCALE GENOMIC DNA]</scope>
</reference>
<accession>A0A1Y2T2K9</accession>
<gene>
    <name evidence="2" type="ORF">A6D92_14100</name>
</gene>
<keyword evidence="1" id="KW-0175">Coiled coil</keyword>
<dbReference type="Proteomes" id="UP000194267">
    <property type="component" value="Unassembled WGS sequence"/>
</dbReference>
<evidence type="ECO:0000256" key="1">
    <source>
        <dbReference type="SAM" id="Coils"/>
    </source>
</evidence>
<name>A0A1Y2T2K9_SYMTR</name>
<evidence type="ECO:0000313" key="2">
    <source>
        <dbReference type="EMBL" id="OTA40711.1"/>
    </source>
</evidence>
<dbReference type="EMBL" id="LWLV01001293">
    <property type="protein sequence ID" value="OTA40711.1"/>
    <property type="molecule type" value="Genomic_DNA"/>
</dbReference>
<sequence length="96" mass="11439">MGYDEVQALRDRIRALEEQARLLEERIRGLRTSRRILMNLLAAQERDRRALIARLEAENGRLQRKTARFARAVLERNIRIVRLEERLRRQMDVSSG</sequence>
<proteinExistence type="predicted"/>
<protein>
    <recommendedName>
        <fullName evidence="4">Translation initiation factor 2</fullName>
    </recommendedName>
</protein>
<comment type="caution">
    <text evidence="2">The sequence shown here is derived from an EMBL/GenBank/DDBJ whole genome shotgun (WGS) entry which is preliminary data.</text>
</comment>
<feature type="coiled-coil region" evidence="1">
    <location>
        <begin position="6"/>
        <end position="33"/>
    </location>
</feature>